<feature type="compositionally biased region" description="Low complexity" evidence="1">
    <location>
        <begin position="33"/>
        <end position="61"/>
    </location>
</feature>
<feature type="compositionally biased region" description="Low complexity" evidence="1">
    <location>
        <begin position="176"/>
        <end position="192"/>
    </location>
</feature>
<organism evidence="2 3">
    <name type="scientific">Karstenula rhodostoma CBS 690.94</name>
    <dbReference type="NCBI Taxonomy" id="1392251"/>
    <lineage>
        <taxon>Eukaryota</taxon>
        <taxon>Fungi</taxon>
        <taxon>Dikarya</taxon>
        <taxon>Ascomycota</taxon>
        <taxon>Pezizomycotina</taxon>
        <taxon>Dothideomycetes</taxon>
        <taxon>Pleosporomycetidae</taxon>
        <taxon>Pleosporales</taxon>
        <taxon>Massarineae</taxon>
        <taxon>Didymosphaeriaceae</taxon>
        <taxon>Karstenula</taxon>
    </lineage>
</organism>
<evidence type="ECO:0000313" key="2">
    <source>
        <dbReference type="EMBL" id="KAF2444223.1"/>
    </source>
</evidence>
<name>A0A9P4PJ18_9PLEO</name>
<feature type="region of interest" description="Disordered" evidence="1">
    <location>
        <begin position="25"/>
        <end position="148"/>
    </location>
</feature>
<evidence type="ECO:0000313" key="3">
    <source>
        <dbReference type="Proteomes" id="UP000799764"/>
    </source>
</evidence>
<protein>
    <submittedName>
        <fullName evidence="2">Uncharacterized protein</fullName>
    </submittedName>
</protein>
<evidence type="ECO:0000256" key="1">
    <source>
        <dbReference type="SAM" id="MobiDB-lite"/>
    </source>
</evidence>
<feature type="compositionally biased region" description="Pro residues" evidence="1">
    <location>
        <begin position="72"/>
        <end position="82"/>
    </location>
</feature>
<dbReference type="EMBL" id="MU001501">
    <property type="protein sequence ID" value="KAF2444223.1"/>
    <property type="molecule type" value="Genomic_DNA"/>
</dbReference>
<feature type="compositionally biased region" description="Low complexity" evidence="1">
    <location>
        <begin position="105"/>
        <end position="118"/>
    </location>
</feature>
<reference evidence="2" key="1">
    <citation type="journal article" date="2020" name="Stud. Mycol.">
        <title>101 Dothideomycetes genomes: a test case for predicting lifestyles and emergence of pathogens.</title>
        <authorList>
            <person name="Haridas S."/>
            <person name="Albert R."/>
            <person name="Binder M."/>
            <person name="Bloem J."/>
            <person name="Labutti K."/>
            <person name="Salamov A."/>
            <person name="Andreopoulos B."/>
            <person name="Baker S."/>
            <person name="Barry K."/>
            <person name="Bills G."/>
            <person name="Bluhm B."/>
            <person name="Cannon C."/>
            <person name="Castanera R."/>
            <person name="Culley D."/>
            <person name="Daum C."/>
            <person name="Ezra D."/>
            <person name="Gonzalez J."/>
            <person name="Henrissat B."/>
            <person name="Kuo A."/>
            <person name="Liang C."/>
            <person name="Lipzen A."/>
            <person name="Lutzoni F."/>
            <person name="Magnuson J."/>
            <person name="Mondo S."/>
            <person name="Nolan M."/>
            <person name="Ohm R."/>
            <person name="Pangilinan J."/>
            <person name="Park H.-J."/>
            <person name="Ramirez L."/>
            <person name="Alfaro M."/>
            <person name="Sun H."/>
            <person name="Tritt A."/>
            <person name="Yoshinaga Y."/>
            <person name="Zwiers L.-H."/>
            <person name="Turgeon B."/>
            <person name="Goodwin S."/>
            <person name="Spatafora J."/>
            <person name="Crous P."/>
            <person name="Grigoriev I."/>
        </authorList>
    </citation>
    <scope>NUCLEOTIDE SEQUENCE</scope>
    <source>
        <strain evidence="2">CBS 690.94</strain>
    </source>
</reference>
<dbReference type="AlphaFoldDB" id="A0A9P4PJ18"/>
<proteinExistence type="predicted"/>
<feature type="region of interest" description="Disordered" evidence="1">
    <location>
        <begin position="176"/>
        <end position="221"/>
    </location>
</feature>
<comment type="caution">
    <text evidence="2">The sequence shown here is derived from an EMBL/GenBank/DDBJ whole genome shotgun (WGS) entry which is preliminary data.</text>
</comment>
<accession>A0A9P4PJ18</accession>
<dbReference type="OrthoDB" id="3792571at2759"/>
<sequence length="277" mass="29971">MPQTSTQSPPAGCSADGPSIRKTLKRWKDKWRTSSSTSLRTSSPAAPLSRLPSNASSAAPSHYSKPAVESLPPIPASPPPVPTALFTPTTETFIHSPADPRNRSRNSSNTSSTSPPSTLRKPKPISRRNTAPSDFVTDALHDESRTGLPMNVVTTTIVAGNGGDKRKRTSRLRLSISRRGSILSSSPSSPSLNGQFERSSSRATSRVEERSTSRAANRVSVVPESFSPIDRVDSDRETLFDETELVKRRPKELANERELGTVELAYQYVGSRDGSTT</sequence>
<feature type="region of interest" description="Disordered" evidence="1">
    <location>
        <begin position="1"/>
        <end position="20"/>
    </location>
</feature>
<dbReference type="Proteomes" id="UP000799764">
    <property type="component" value="Unassembled WGS sequence"/>
</dbReference>
<keyword evidence="3" id="KW-1185">Reference proteome</keyword>
<feature type="compositionally biased region" description="Polar residues" evidence="1">
    <location>
        <begin position="193"/>
        <end position="204"/>
    </location>
</feature>
<gene>
    <name evidence="2" type="ORF">P171DRAFT_28433</name>
</gene>